<evidence type="ECO:0000256" key="2">
    <source>
        <dbReference type="ARBA" id="ARBA00023043"/>
    </source>
</evidence>
<name>A0AAV7YNQ1_9EUKA</name>
<reference evidence="4" key="1">
    <citation type="submission" date="2022-08" db="EMBL/GenBank/DDBJ databases">
        <title>Novel sulphate-reducing endosymbionts in the free-living metamonad Anaeramoeba.</title>
        <authorList>
            <person name="Jerlstrom-Hultqvist J."/>
            <person name="Cepicka I."/>
            <person name="Gallot-Lavallee L."/>
            <person name="Salas-Leiva D."/>
            <person name="Curtis B.A."/>
            <person name="Zahonova K."/>
            <person name="Pipaliya S."/>
            <person name="Dacks J."/>
            <person name="Roger A.J."/>
        </authorList>
    </citation>
    <scope>NUCLEOTIDE SEQUENCE</scope>
    <source>
        <strain evidence="4">Busselton2</strain>
    </source>
</reference>
<dbReference type="PRINTS" id="PR01415">
    <property type="entry name" value="ANKYRIN"/>
</dbReference>
<evidence type="ECO:0000313" key="5">
    <source>
        <dbReference type="Proteomes" id="UP001146793"/>
    </source>
</evidence>
<dbReference type="Pfam" id="PF13857">
    <property type="entry name" value="Ank_5"/>
    <property type="match status" value="1"/>
</dbReference>
<dbReference type="Gene3D" id="1.25.40.20">
    <property type="entry name" value="Ankyrin repeat-containing domain"/>
    <property type="match status" value="3"/>
</dbReference>
<dbReference type="PANTHER" id="PTHR24189:SF50">
    <property type="entry name" value="ANKYRIN REPEAT AND SOCS BOX PROTEIN 2"/>
    <property type="match status" value="1"/>
</dbReference>
<dbReference type="SUPFAM" id="SSF48403">
    <property type="entry name" value="Ankyrin repeat"/>
    <property type="match status" value="1"/>
</dbReference>
<proteinExistence type="predicted"/>
<dbReference type="PROSITE" id="PS50088">
    <property type="entry name" value="ANK_REPEAT"/>
    <property type="match status" value="4"/>
</dbReference>
<evidence type="ECO:0000256" key="1">
    <source>
        <dbReference type="ARBA" id="ARBA00022737"/>
    </source>
</evidence>
<protein>
    <submittedName>
        <fullName evidence="4">Ankyrin repeat ph and sec7 domain containing protein secg-related</fullName>
    </submittedName>
</protein>
<feature type="repeat" description="ANK" evidence="3">
    <location>
        <begin position="143"/>
        <end position="177"/>
    </location>
</feature>
<dbReference type="PANTHER" id="PTHR24189">
    <property type="entry name" value="MYOTROPHIN"/>
    <property type="match status" value="1"/>
</dbReference>
<dbReference type="EMBL" id="JANTQA010000048">
    <property type="protein sequence ID" value="KAJ3431326.1"/>
    <property type="molecule type" value="Genomic_DNA"/>
</dbReference>
<accession>A0AAV7YNQ1</accession>
<keyword evidence="1" id="KW-0677">Repeat</keyword>
<evidence type="ECO:0000256" key="3">
    <source>
        <dbReference type="PROSITE-ProRule" id="PRU00023"/>
    </source>
</evidence>
<sequence length="326" mass="36632">MTNYLTEKEQKVIQNGKKDEFIKVITKENMNKKSKQGEFTPLIWLCWKKRDLELIRHLLELGANPNLTTSSGWTPLHYLCEFPNKDTTILQLLLENGANPNIPNSMDWTPLHCACSSQSRNPDFETIKLMISKVANVSVKTKSGWTALHLICEAHVPNYEIAKMLIKNGADVNSKNEQGQTVVHLLSEPRDNSTNAGKILKIVLEKGANPNVLNTNGFSPLHLVCFSQKKKIDYQILKILTDFNVEIDIRKGSKVSGSTALHFVCNNQKFDWQACKILIKAGADLNLRGRNGNTALFGLLTSIQNTDDQLIEFLIENGADFEVKNV</sequence>
<dbReference type="InterPro" id="IPR002110">
    <property type="entry name" value="Ankyrin_rpt"/>
</dbReference>
<dbReference type="Pfam" id="PF12796">
    <property type="entry name" value="Ank_2"/>
    <property type="match status" value="2"/>
</dbReference>
<dbReference type="SMART" id="SM00248">
    <property type="entry name" value="ANK"/>
    <property type="match status" value="8"/>
</dbReference>
<gene>
    <name evidence="4" type="ORF">M0812_03004</name>
</gene>
<dbReference type="Proteomes" id="UP001146793">
    <property type="component" value="Unassembled WGS sequence"/>
</dbReference>
<evidence type="ECO:0000313" key="4">
    <source>
        <dbReference type="EMBL" id="KAJ3431326.1"/>
    </source>
</evidence>
<feature type="repeat" description="ANK" evidence="3">
    <location>
        <begin position="71"/>
        <end position="105"/>
    </location>
</feature>
<dbReference type="InterPro" id="IPR036770">
    <property type="entry name" value="Ankyrin_rpt-contain_sf"/>
</dbReference>
<feature type="repeat" description="ANK" evidence="3">
    <location>
        <begin position="256"/>
        <end position="290"/>
    </location>
</feature>
<feature type="repeat" description="ANK" evidence="3">
    <location>
        <begin position="178"/>
        <end position="215"/>
    </location>
</feature>
<dbReference type="InterPro" id="IPR050745">
    <property type="entry name" value="Multifunctional_regulatory"/>
</dbReference>
<dbReference type="AlphaFoldDB" id="A0AAV7YNQ1"/>
<dbReference type="PROSITE" id="PS50297">
    <property type="entry name" value="ANK_REP_REGION"/>
    <property type="match status" value="3"/>
</dbReference>
<comment type="caution">
    <text evidence="4">The sequence shown here is derived from an EMBL/GenBank/DDBJ whole genome shotgun (WGS) entry which is preliminary data.</text>
</comment>
<keyword evidence="2 3" id="KW-0040">ANK repeat</keyword>
<organism evidence="4 5">
    <name type="scientific">Anaeramoeba flamelloides</name>
    <dbReference type="NCBI Taxonomy" id="1746091"/>
    <lineage>
        <taxon>Eukaryota</taxon>
        <taxon>Metamonada</taxon>
        <taxon>Anaeramoebidae</taxon>
        <taxon>Anaeramoeba</taxon>
    </lineage>
</organism>